<feature type="region of interest" description="Disordered" evidence="5">
    <location>
        <begin position="89"/>
        <end position="108"/>
    </location>
</feature>
<accession>A0A6N2MMU8</accession>
<evidence type="ECO:0000313" key="7">
    <source>
        <dbReference type="EMBL" id="VFU50939.1"/>
    </source>
</evidence>
<dbReference type="GO" id="GO:0005524">
    <property type="term" value="F:ATP binding"/>
    <property type="evidence" value="ECO:0007669"/>
    <property type="project" value="InterPro"/>
</dbReference>
<keyword evidence="3" id="KW-0472">Membrane</keyword>
<dbReference type="SUPFAM" id="SSF56112">
    <property type="entry name" value="Protein kinase-like (PK-like)"/>
    <property type="match status" value="1"/>
</dbReference>
<sequence>MHHPNLVNLAGYCGDADHRLLVHEYMLLGSMEDHLFGISSISLIPSIPDGTPDMEPLDWDTRMKIAPGTAMGLHSIQSANPPVIFRDLKTSTMQGQRPSFGERNGEKQ</sequence>
<feature type="domain" description="Protein kinase" evidence="6">
    <location>
        <begin position="1"/>
        <end position="108"/>
    </location>
</feature>
<dbReference type="PROSITE" id="PS50011">
    <property type="entry name" value="PROTEIN_KINASE_DOM"/>
    <property type="match status" value="1"/>
</dbReference>
<dbReference type="PANTHER" id="PTHR47985:SF74">
    <property type="entry name" value="PROTEIN KINASE DOMAIN-CONTAINING PROTEIN"/>
    <property type="match status" value="1"/>
</dbReference>
<keyword evidence="4" id="KW-0449">Lipoprotein</keyword>
<keyword evidence="2" id="KW-0808">Transferase</keyword>
<keyword evidence="2" id="KW-0723">Serine/threonine-protein kinase</keyword>
<proteinExistence type="predicted"/>
<dbReference type="EMBL" id="CAADRP010001741">
    <property type="protein sequence ID" value="VFU50939.1"/>
    <property type="molecule type" value="Genomic_DNA"/>
</dbReference>
<dbReference type="AlphaFoldDB" id="A0A6N2MMU8"/>
<dbReference type="InterPro" id="IPR000719">
    <property type="entry name" value="Prot_kinase_dom"/>
</dbReference>
<organism evidence="7">
    <name type="scientific">Salix viminalis</name>
    <name type="common">Common osier</name>
    <name type="synonym">Basket willow</name>
    <dbReference type="NCBI Taxonomy" id="40686"/>
    <lineage>
        <taxon>Eukaryota</taxon>
        <taxon>Viridiplantae</taxon>
        <taxon>Streptophyta</taxon>
        <taxon>Embryophyta</taxon>
        <taxon>Tracheophyta</taxon>
        <taxon>Spermatophyta</taxon>
        <taxon>Magnoliopsida</taxon>
        <taxon>eudicotyledons</taxon>
        <taxon>Gunneridae</taxon>
        <taxon>Pentapetalae</taxon>
        <taxon>rosids</taxon>
        <taxon>fabids</taxon>
        <taxon>Malpighiales</taxon>
        <taxon>Salicaceae</taxon>
        <taxon>Saliceae</taxon>
        <taxon>Salix</taxon>
    </lineage>
</organism>
<evidence type="ECO:0000256" key="4">
    <source>
        <dbReference type="ARBA" id="ARBA00023288"/>
    </source>
</evidence>
<evidence type="ECO:0000259" key="6">
    <source>
        <dbReference type="PROSITE" id="PS50011"/>
    </source>
</evidence>
<evidence type="ECO:0000256" key="1">
    <source>
        <dbReference type="ARBA" id="ARBA00004193"/>
    </source>
</evidence>
<reference evidence="7" key="1">
    <citation type="submission" date="2019-03" db="EMBL/GenBank/DDBJ databases">
        <authorList>
            <person name="Mank J."/>
            <person name="Almeida P."/>
        </authorList>
    </citation>
    <scope>NUCLEOTIDE SEQUENCE</scope>
    <source>
        <strain evidence="7">78183</strain>
    </source>
</reference>
<comment type="subcellular location">
    <subcellularLocation>
        <location evidence="1">Cell membrane</location>
        <topology evidence="1">Lipid-anchor</topology>
    </subcellularLocation>
</comment>
<dbReference type="InterPro" id="IPR001245">
    <property type="entry name" value="Ser-Thr/Tyr_kinase_cat_dom"/>
</dbReference>
<dbReference type="GO" id="GO:0005886">
    <property type="term" value="C:plasma membrane"/>
    <property type="evidence" value="ECO:0007669"/>
    <property type="project" value="UniProtKB-SubCell"/>
</dbReference>
<dbReference type="PANTHER" id="PTHR47985">
    <property type="entry name" value="OS07G0668900 PROTEIN"/>
    <property type="match status" value="1"/>
</dbReference>
<protein>
    <recommendedName>
        <fullName evidence="6">Protein kinase domain-containing protein</fullName>
    </recommendedName>
</protein>
<evidence type="ECO:0000256" key="3">
    <source>
        <dbReference type="ARBA" id="ARBA00023136"/>
    </source>
</evidence>
<dbReference type="Gene3D" id="1.10.510.10">
    <property type="entry name" value="Transferase(Phosphotransferase) domain 1"/>
    <property type="match status" value="1"/>
</dbReference>
<keyword evidence="2" id="KW-0418">Kinase</keyword>
<dbReference type="Pfam" id="PF07714">
    <property type="entry name" value="PK_Tyr_Ser-Thr"/>
    <property type="match status" value="1"/>
</dbReference>
<name>A0A6N2MMU8_SALVM</name>
<gene>
    <name evidence="7" type="ORF">SVIM_LOCUS341346</name>
</gene>
<dbReference type="InterPro" id="IPR011009">
    <property type="entry name" value="Kinase-like_dom_sf"/>
</dbReference>
<evidence type="ECO:0000256" key="2">
    <source>
        <dbReference type="ARBA" id="ARBA00022527"/>
    </source>
</evidence>
<evidence type="ECO:0000256" key="5">
    <source>
        <dbReference type="SAM" id="MobiDB-lite"/>
    </source>
</evidence>
<dbReference type="GO" id="GO:0004674">
    <property type="term" value="F:protein serine/threonine kinase activity"/>
    <property type="evidence" value="ECO:0007669"/>
    <property type="project" value="UniProtKB-KW"/>
</dbReference>